<evidence type="ECO:0000256" key="1">
    <source>
        <dbReference type="SAM" id="MobiDB-lite"/>
    </source>
</evidence>
<dbReference type="EMBL" id="FN648641">
    <property type="protein sequence ID" value="CBN77312.1"/>
    <property type="molecule type" value="Genomic_DNA"/>
</dbReference>
<dbReference type="eggNOG" id="ENOG502SFNQ">
    <property type="taxonomic scope" value="Eukaryota"/>
</dbReference>
<organism evidence="2 3">
    <name type="scientific">Ectocarpus siliculosus</name>
    <name type="common">Brown alga</name>
    <name type="synonym">Conferva siliculosa</name>
    <dbReference type="NCBI Taxonomy" id="2880"/>
    <lineage>
        <taxon>Eukaryota</taxon>
        <taxon>Sar</taxon>
        <taxon>Stramenopiles</taxon>
        <taxon>Ochrophyta</taxon>
        <taxon>PX clade</taxon>
        <taxon>Phaeophyceae</taxon>
        <taxon>Ectocarpales</taxon>
        <taxon>Ectocarpaceae</taxon>
        <taxon>Ectocarpus</taxon>
    </lineage>
</organism>
<dbReference type="OMA" id="HYDAYEA"/>
<keyword evidence="3" id="KW-1185">Reference proteome</keyword>
<dbReference type="OrthoDB" id="535201at2759"/>
<sequence>MSSAAGATRTSPTKQGNGNGSKRPHEEQPLDTPADGPGTGPPASKTSKPNSSEDKKKDEVQPTPASGGGVVVPVTAEGAQPTDSERVEAECLRSLGLAVGTRLEVMWLLEDDDKSVEKWWGCSVAGAKTGERDEEEGRPVFTLHYDAYEAFEEADHDVCFVDRYRLVHLEDGAEMTWKREGEEVDREAVLASLADEDVNLQEVMAAQEEEDANEGAESVETRSMKAIAQLPPHQQAAMMAGYRRMADVIKKHLRAKITQTGGETVVSEADVENMFRDVRGSGGSSGFF</sequence>
<dbReference type="InParanoid" id="D8LNF5"/>
<feature type="region of interest" description="Disordered" evidence="1">
    <location>
        <begin position="1"/>
        <end position="86"/>
    </location>
</feature>
<dbReference type="Proteomes" id="UP000002630">
    <property type="component" value="Linkage Group LG22"/>
</dbReference>
<evidence type="ECO:0000313" key="2">
    <source>
        <dbReference type="EMBL" id="CBN77312.1"/>
    </source>
</evidence>
<gene>
    <name evidence="2" type="ORF">Esi_0044_0109</name>
</gene>
<evidence type="ECO:0000313" key="3">
    <source>
        <dbReference type="Proteomes" id="UP000002630"/>
    </source>
</evidence>
<accession>D8LNF5</accession>
<reference evidence="2 3" key="1">
    <citation type="journal article" date="2010" name="Nature">
        <title>The Ectocarpus genome and the independent evolution of multicellularity in brown algae.</title>
        <authorList>
            <person name="Cock J.M."/>
            <person name="Sterck L."/>
            <person name="Rouze P."/>
            <person name="Scornet D."/>
            <person name="Allen A.E."/>
            <person name="Amoutzias G."/>
            <person name="Anthouard V."/>
            <person name="Artiguenave F."/>
            <person name="Aury J.M."/>
            <person name="Badger J.H."/>
            <person name="Beszteri B."/>
            <person name="Billiau K."/>
            <person name="Bonnet E."/>
            <person name="Bothwell J.H."/>
            <person name="Bowler C."/>
            <person name="Boyen C."/>
            <person name="Brownlee C."/>
            <person name="Carrano C.J."/>
            <person name="Charrier B."/>
            <person name="Cho G.Y."/>
            <person name="Coelho S.M."/>
            <person name="Collen J."/>
            <person name="Corre E."/>
            <person name="Da Silva C."/>
            <person name="Delage L."/>
            <person name="Delaroque N."/>
            <person name="Dittami S.M."/>
            <person name="Doulbeau S."/>
            <person name="Elias M."/>
            <person name="Farnham G."/>
            <person name="Gachon C.M."/>
            <person name="Gschloessl B."/>
            <person name="Heesch S."/>
            <person name="Jabbari K."/>
            <person name="Jubin C."/>
            <person name="Kawai H."/>
            <person name="Kimura K."/>
            <person name="Kloareg B."/>
            <person name="Kupper F.C."/>
            <person name="Lang D."/>
            <person name="Le Bail A."/>
            <person name="Leblanc C."/>
            <person name="Lerouge P."/>
            <person name="Lohr M."/>
            <person name="Lopez P.J."/>
            <person name="Martens C."/>
            <person name="Maumus F."/>
            <person name="Michel G."/>
            <person name="Miranda-Saavedra D."/>
            <person name="Morales J."/>
            <person name="Moreau H."/>
            <person name="Motomura T."/>
            <person name="Nagasato C."/>
            <person name="Napoli C.A."/>
            <person name="Nelson D.R."/>
            <person name="Nyvall-Collen P."/>
            <person name="Peters A.F."/>
            <person name="Pommier C."/>
            <person name="Potin P."/>
            <person name="Poulain J."/>
            <person name="Quesneville H."/>
            <person name="Read B."/>
            <person name="Rensing S.A."/>
            <person name="Ritter A."/>
            <person name="Rousvoal S."/>
            <person name="Samanta M."/>
            <person name="Samson G."/>
            <person name="Schroeder D.C."/>
            <person name="Segurens B."/>
            <person name="Strittmatter M."/>
            <person name="Tonon T."/>
            <person name="Tregear J.W."/>
            <person name="Valentin K."/>
            <person name="von Dassow P."/>
            <person name="Yamagishi T."/>
            <person name="Van de Peer Y."/>
            <person name="Wincker P."/>
        </authorList>
    </citation>
    <scope>NUCLEOTIDE SEQUENCE [LARGE SCALE GENOMIC DNA]</scope>
    <source>
        <strain evidence="3">Ec32 / CCAP1310/4</strain>
    </source>
</reference>
<feature type="compositionally biased region" description="Polar residues" evidence="1">
    <location>
        <begin position="1"/>
        <end position="16"/>
    </location>
</feature>
<feature type="compositionally biased region" description="Basic and acidic residues" evidence="1">
    <location>
        <begin position="51"/>
        <end position="60"/>
    </location>
</feature>
<dbReference type="AlphaFoldDB" id="D8LNF5"/>
<protein>
    <submittedName>
        <fullName evidence="2">Uncharacterized protein</fullName>
    </submittedName>
</protein>
<dbReference type="EMBL" id="FN649747">
    <property type="protein sequence ID" value="CBN77312.1"/>
    <property type="molecule type" value="Genomic_DNA"/>
</dbReference>
<name>D8LNF5_ECTSI</name>
<proteinExistence type="predicted"/>